<sequence>GARQPSHCIGPRCSCYLTTATISLQWNMFRYRADPLQRPRHRHSESNGIFSHPLQWASDSGSGLTIV</sequence>
<organism evidence="1 2">
    <name type="scientific">Datura stramonium</name>
    <name type="common">Jimsonweed</name>
    <name type="synonym">Common thornapple</name>
    <dbReference type="NCBI Taxonomy" id="4076"/>
    <lineage>
        <taxon>Eukaryota</taxon>
        <taxon>Viridiplantae</taxon>
        <taxon>Streptophyta</taxon>
        <taxon>Embryophyta</taxon>
        <taxon>Tracheophyta</taxon>
        <taxon>Spermatophyta</taxon>
        <taxon>Magnoliopsida</taxon>
        <taxon>eudicotyledons</taxon>
        <taxon>Gunneridae</taxon>
        <taxon>Pentapetalae</taxon>
        <taxon>asterids</taxon>
        <taxon>lamiids</taxon>
        <taxon>Solanales</taxon>
        <taxon>Solanaceae</taxon>
        <taxon>Solanoideae</taxon>
        <taxon>Datureae</taxon>
        <taxon>Datura</taxon>
    </lineage>
</organism>
<dbReference type="Proteomes" id="UP000823775">
    <property type="component" value="Unassembled WGS sequence"/>
</dbReference>
<accession>A0ABS8V846</accession>
<evidence type="ECO:0000313" key="1">
    <source>
        <dbReference type="EMBL" id="MCD9642355.1"/>
    </source>
</evidence>
<gene>
    <name evidence="1" type="ORF">HAX54_029138</name>
</gene>
<protein>
    <submittedName>
        <fullName evidence="1">Uncharacterized protein</fullName>
    </submittedName>
</protein>
<proteinExistence type="predicted"/>
<comment type="caution">
    <text evidence="1">The sequence shown here is derived from an EMBL/GenBank/DDBJ whole genome shotgun (WGS) entry which is preliminary data.</text>
</comment>
<reference evidence="1 2" key="1">
    <citation type="journal article" date="2021" name="BMC Genomics">
        <title>Datura genome reveals duplications of psychoactive alkaloid biosynthetic genes and high mutation rate following tissue culture.</title>
        <authorList>
            <person name="Rajewski A."/>
            <person name="Carter-House D."/>
            <person name="Stajich J."/>
            <person name="Litt A."/>
        </authorList>
    </citation>
    <scope>NUCLEOTIDE SEQUENCE [LARGE SCALE GENOMIC DNA]</scope>
    <source>
        <strain evidence="1">AR-01</strain>
    </source>
</reference>
<keyword evidence="2" id="KW-1185">Reference proteome</keyword>
<name>A0ABS8V846_DATST</name>
<feature type="non-terminal residue" evidence="1">
    <location>
        <position position="1"/>
    </location>
</feature>
<evidence type="ECO:0000313" key="2">
    <source>
        <dbReference type="Proteomes" id="UP000823775"/>
    </source>
</evidence>
<dbReference type="EMBL" id="JACEIK010003600">
    <property type="protein sequence ID" value="MCD9642355.1"/>
    <property type="molecule type" value="Genomic_DNA"/>
</dbReference>
<feature type="non-terminal residue" evidence="1">
    <location>
        <position position="67"/>
    </location>
</feature>